<sequence length="696" mass="77764">MLPLAPARETFIFKDAIWLGGDHDGHPLTPYNEYTKIRRRATLSVMENAALSQSFFTFGLLEAVLEVSIAESTLLRMNGDGKVVMTCANLPPLLRDWRHRIRQLGDGDRCREWASRVDTALKHAYGLLHLEVMHPAYSAFFRSGLPAEDITAIFHVIASIAEAVTSSRRIFPSSSVSPGHSWTFMVDLYNLVRREMVARGWCPFIVTVLSDSVCMLGYASTQQPYIRDSANGHDKCTQRACTIHRIDPTTYRNKHATPTCRCPRLKPPLAQVVNLLENQRIPIVCETLDGELCSSDAFDTPYVAISHVWSDGLGSTTEDGLPACQINRLAAIVRQLVPSGAFWMDALCIPERRNMRKRAIGLMAQTYRQAQAVLVIDAGIRCCSVSAPLEERLLRVLSSGWMQRLWTLQEGLLAHKLVFEFSDGLAAIEELIPVGDDLLDVLLTSLASEIFRLTKYKKHPSAAGPAEFGLGDVARAVRWRNTSKGEDETLAISGLLDIDAFELVSLPPAQRMKTLLLRVRRLPRNIIFMLGPKLDEPGFRWAPRTLMSGRSPSMAIGRDSCEAECTSSGLRAEYSAVYFADATFGGGVQWFVRDRRLDAEQRVYKLTDLPQDDTATYSCNTLLLMAPPRRSELTPCVAVFTRAPDAEVTVGDSDRLICEFRKRLMLVDMSENELKREKTYTGMVEGKSGRMRVLVV</sequence>
<dbReference type="InParanoid" id="W4K3P9"/>
<name>W4K3P9_HETIT</name>
<reference evidence="2 3" key="1">
    <citation type="journal article" date="2012" name="New Phytol.">
        <title>Insight into trade-off between wood decay and parasitism from the genome of a fungal forest pathogen.</title>
        <authorList>
            <person name="Olson A."/>
            <person name="Aerts A."/>
            <person name="Asiegbu F."/>
            <person name="Belbahri L."/>
            <person name="Bouzid O."/>
            <person name="Broberg A."/>
            <person name="Canback B."/>
            <person name="Coutinho P.M."/>
            <person name="Cullen D."/>
            <person name="Dalman K."/>
            <person name="Deflorio G."/>
            <person name="van Diepen L.T."/>
            <person name="Dunand C."/>
            <person name="Duplessis S."/>
            <person name="Durling M."/>
            <person name="Gonthier P."/>
            <person name="Grimwood J."/>
            <person name="Fossdal C.G."/>
            <person name="Hansson D."/>
            <person name="Henrissat B."/>
            <person name="Hietala A."/>
            <person name="Himmelstrand K."/>
            <person name="Hoffmeister D."/>
            <person name="Hogberg N."/>
            <person name="James T.Y."/>
            <person name="Karlsson M."/>
            <person name="Kohler A."/>
            <person name="Kues U."/>
            <person name="Lee Y.H."/>
            <person name="Lin Y.C."/>
            <person name="Lind M."/>
            <person name="Lindquist E."/>
            <person name="Lombard V."/>
            <person name="Lucas S."/>
            <person name="Lunden K."/>
            <person name="Morin E."/>
            <person name="Murat C."/>
            <person name="Park J."/>
            <person name="Raffaello T."/>
            <person name="Rouze P."/>
            <person name="Salamov A."/>
            <person name="Schmutz J."/>
            <person name="Solheim H."/>
            <person name="Stahlberg J."/>
            <person name="Velez H."/>
            <person name="de Vries R.P."/>
            <person name="Wiebenga A."/>
            <person name="Woodward S."/>
            <person name="Yakovlev I."/>
            <person name="Garbelotto M."/>
            <person name="Martin F."/>
            <person name="Grigoriev I.V."/>
            <person name="Stenlid J."/>
        </authorList>
    </citation>
    <scope>NUCLEOTIDE SEQUENCE [LARGE SCALE GENOMIC DNA]</scope>
    <source>
        <strain evidence="2 3">TC 32-1</strain>
    </source>
</reference>
<dbReference type="eggNOG" id="ENOG502S16F">
    <property type="taxonomic scope" value="Eukaryota"/>
</dbReference>
<dbReference type="AlphaFoldDB" id="W4K3P9"/>
<feature type="domain" description="Ig-like" evidence="1">
    <location>
        <begin position="543"/>
        <end position="619"/>
    </location>
</feature>
<dbReference type="GeneID" id="20668345"/>
<dbReference type="InterPro" id="IPR010730">
    <property type="entry name" value="HET"/>
</dbReference>
<keyword evidence="3" id="KW-1185">Reference proteome</keyword>
<proteinExistence type="predicted"/>
<dbReference type="Proteomes" id="UP000030671">
    <property type="component" value="Unassembled WGS sequence"/>
</dbReference>
<dbReference type="PANTHER" id="PTHR39596:SF2">
    <property type="entry name" value="HET DOMAIN PROTEIN (AFU_ORTHOLOGUE AFUA_1G17550)-RELATED"/>
    <property type="match status" value="1"/>
</dbReference>
<dbReference type="STRING" id="747525.W4K3P9"/>
<dbReference type="RefSeq" id="XP_009548492.1">
    <property type="nucleotide sequence ID" value="XM_009550197.1"/>
</dbReference>
<dbReference type="HOGENOM" id="CLU_009388_1_1_1"/>
<dbReference type="EMBL" id="KI925460">
    <property type="protein sequence ID" value="ETW79965.1"/>
    <property type="molecule type" value="Genomic_DNA"/>
</dbReference>
<dbReference type="InterPro" id="IPR007110">
    <property type="entry name" value="Ig-like_dom"/>
</dbReference>
<organism evidence="2 3">
    <name type="scientific">Heterobasidion irregulare (strain TC 32-1)</name>
    <dbReference type="NCBI Taxonomy" id="747525"/>
    <lineage>
        <taxon>Eukaryota</taxon>
        <taxon>Fungi</taxon>
        <taxon>Dikarya</taxon>
        <taxon>Basidiomycota</taxon>
        <taxon>Agaricomycotina</taxon>
        <taxon>Agaricomycetes</taxon>
        <taxon>Russulales</taxon>
        <taxon>Bondarzewiaceae</taxon>
        <taxon>Heterobasidion</taxon>
        <taxon>Heterobasidion annosum species complex</taxon>
    </lineage>
</organism>
<evidence type="ECO:0000313" key="2">
    <source>
        <dbReference type="EMBL" id="ETW79965.1"/>
    </source>
</evidence>
<protein>
    <recommendedName>
        <fullName evidence="1">Ig-like domain-containing protein</fullName>
    </recommendedName>
</protein>
<evidence type="ECO:0000259" key="1">
    <source>
        <dbReference type="PROSITE" id="PS50835"/>
    </source>
</evidence>
<accession>W4K3P9</accession>
<dbReference type="KEGG" id="hir:HETIRDRAFT_171524"/>
<dbReference type="OrthoDB" id="2426273at2759"/>
<dbReference type="PANTHER" id="PTHR39596">
    <property type="match status" value="1"/>
</dbReference>
<dbReference type="PROSITE" id="PS50835">
    <property type="entry name" value="IG_LIKE"/>
    <property type="match status" value="1"/>
</dbReference>
<evidence type="ECO:0000313" key="3">
    <source>
        <dbReference type="Proteomes" id="UP000030671"/>
    </source>
</evidence>
<dbReference type="Pfam" id="PF06985">
    <property type="entry name" value="HET"/>
    <property type="match status" value="1"/>
</dbReference>
<gene>
    <name evidence="2" type="ORF">HETIRDRAFT_171524</name>
</gene>